<reference evidence="4 5" key="1">
    <citation type="submission" date="2021-11" db="EMBL/GenBank/DDBJ databases">
        <title>Aliifidinibius sp. nov., a new bacterium isolated from saline soil.</title>
        <authorList>
            <person name="Galisteo C."/>
            <person name="De La Haba R."/>
            <person name="Sanchez-Porro C."/>
            <person name="Ventosa A."/>
        </authorList>
    </citation>
    <scope>NUCLEOTIDE SEQUENCE [LARGE SCALE GENOMIC DNA]</scope>
    <source>
        <strain evidence="4 5">KACC 190600</strain>
    </source>
</reference>
<feature type="domain" description="Sulfotransferase" evidence="3">
    <location>
        <begin position="8"/>
        <end position="186"/>
    </location>
</feature>
<evidence type="ECO:0000313" key="4">
    <source>
        <dbReference type="EMBL" id="MCW9711729.1"/>
    </source>
</evidence>
<proteinExistence type="predicted"/>
<dbReference type="PANTHER" id="PTHR10605">
    <property type="entry name" value="HEPARAN SULFATE SULFOTRANSFERASE"/>
    <property type="match status" value="1"/>
</dbReference>
<dbReference type="Pfam" id="PF00685">
    <property type="entry name" value="Sulfotransfer_1"/>
    <property type="match status" value="1"/>
</dbReference>
<sequence>MLPNLVGIGVQKAGTNSLYTILQKHPEVEVSYETEIHFFDLDRKYSKGIGWYEQQFPPVKDEKYLCEITPEYIYKEEALERISETLDSKTKFILMLRHPVDRAYSHYTMNKMGGVENRTFQQALEEEETSGGNKKYIQKSLYGKQLNNFLKYYSLDDIHFIWFHEFTTNQNKSITDLCDFLGIPSIELNRDVHRNQSGAVKYSSLRWIYKNNKFLDPIKDTLHRFPKMRSFLKSFLENRPKKLSVEEREFYFSKYFQKDVELLERTLGKEIKEWHGRDFVPAEG</sequence>
<dbReference type="InterPro" id="IPR037359">
    <property type="entry name" value="NST/OST"/>
</dbReference>
<dbReference type="Gene3D" id="3.40.50.300">
    <property type="entry name" value="P-loop containing nucleotide triphosphate hydrolases"/>
    <property type="match status" value="1"/>
</dbReference>
<dbReference type="PANTHER" id="PTHR10605:SF56">
    <property type="entry name" value="BIFUNCTIONAL HEPARAN SULFATE N-DEACETYLASE_N-SULFOTRANSFERASE"/>
    <property type="match status" value="1"/>
</dbReference>
<accession>A0ABT3PV40</accession>
<keyword evidence="1" id="KW-0808">Transferase</keyword>
<evidence type="ECO:0000259" key="3">
    <source>
        <dbReference type="Pfam" id="PF00685"/>
    </source>
</evidence>
<comment type="caution">
    <text evidence="4">The sequence shown here is derived from an EMBL/GenBank/DDBJ whole genome shotgun (WGS) entry which is preliminary data.</text>
</comment>
<evidence type="ECO:0000313" key="5">
    <source>
        <dbReference type="Proteomes" id="UP001207337"/>
    </source>
</evidence>
<name>A0ABT3PV40_9BACT</name>
<dbReference type="Proteomes" id="UP001207337">
    <property type="component" value="Unassembled WGS sequence"/>
</dbReference>
<organism evidence="4 5">
    <name type="scientific">Fodinibius salicampi</name>
    <dbReference type="NCBI Taxonomy" id="1920655"/>
    <lineage>
        <taxon>Bacteria</taxon>
        <taxon>Pseudomonadati</taxon>
        <taxon>Balneolota</taxon>
        <taxon>Balneolia</taxon>
        <taxon>Balneolales</taxon>
        <taxon>Balneolaceae</taxon>
        <taxon>Fodinibius</taxon>
    </lineage>
</organism>
<protein>
    <submittedName>
        <fullName evidence="4">Sulfotransferase domain-containing protein</fullName>
    </submittedName>
</protein>
<keyword evidence="2" id="KW-0325">Glycoprotein</keyword>
<dbReference type="SUPFAM" id="SSF52540">
    <property type="entry name" value="P-loop containing nucleoside triphosphate hydrolases"/>
    <property type="match status" value="1"/>
</dbReference>
<evidence type="ECO:0000256" key="1">
    <source>
        <dbReference type="ARBA" id="ARBA00022679"/>
    </source>
</evidence>
<dbReference type="RefSeq" id="WP_265787185.1">
    <property type="nucleotide sequence ID" value="NZ_BAABRS010000001.1"/>
</dbReference>
<dbReference type="InterPro" id="IPR027417">
    <property type="entry name" value="P-loop_NTPase"/>
</dbReference>
<gene>
    <name evidence="4" type="ORF">LQ318_02325</name>
</gene>
<keyword evidence="5" id="KW-1185">Reference proteome</keyword>
<dbReference type="InterPro" id="IPR000863">
    <property type="entry name" value="Sulfotransferase_dom"/>
</dbReference>
<dbReference type="EMBL" id="JAJNDC010000001">
    <property type="protein sequence ID" value="MCW9711729.1"/>
    <property type="molecule type" value="Genomic_DNA"/>
</dbReference>
<evidence type="ECO:0000256" key="2">
    <source>
        <dbReference type="ARBA" id="ARBA00023180"/>
    </source>
</evidence>